<keyword evidence="10 15" id="KW-1015">Disulfide bond</keyword>
<dbReference type="SMART" id="SM00241">
    <property type="entry name" value="ZP"/>
    <property type="match status" value="1"/>
</dbReference>
<proteinExistence type="inferred from homology"/>
<feature type="disulfide bond" evidence="15">
    <location>
        <begin position="99"/>
        <end position="163"/>
    </location>
</feature>
<feature type="domain" description="SRCR" evidence="19">
    <location>
        <begin position="353"/>
        <end position="453"/>
    </location>
</feature>
<evidence type="ECO:0000259" key="19">
    <source>
        <dbReference type="PROSITE" id="PS50287"/>
    </source>
</evidence>
<dbReference type="InterPro" id="IPR036772">
    <property type="entry name" value="SRCR-like_dom_sf"/>
</dbReference>
<dbReference type="SUPFAM" id="SSF56487">
    <property type="entry name" value="SRCR-like"/>
    <property type="match status" value="11"/>
</dbReference>
<feature type="disulfide bond" evidence="15">
    <location>
        <begin position="1407"/>
        <end position="1417"/>
    </location>
</feature>
<feature type="disulfide bond" evidence="15">
    <location>
        <begin position="1363"/>
        <end position="1427"/>
    </location>
</feature>
<feature type="disulfide bond" evidence="15">
    <location>
        <begin position="562"/>
        <end position="572"/>
    </location>
</feature>
<keyword evidence="8" id="KW-0221">Differentiation</keyword>
<feature type="disulfide bond" evidence="15">
    <location>
        <begin position="1376"/>
        <end position="1437"/>
    </location>
</feature>
<dbReference type="Pfam" id="PF00431">
    <property type="entry name" value="CUB"/>
    <property type="match status" value="2"/>
</dbReference>
<evidence type="ECO:0000256" key="15">
    <source>
        <dbReference type="PROSITE-ProRule" id="PRU00196"/>
    </source>
</evidence>
<feature type="disulfide bond" evidence="15">
    <location>
        <begin position="727"/>
        <end position="737"/>
    </location>
</feature>
<gene>
    <name evidence="22" type="primary">LOC109579033</name>
</gene>
<feature type="disulfide bond" evidence="15">
    <location>
        <begin position="531"/>
        <end position="592"/>
    </location>
</feature>
<keyword evidence="11" id="KW-0325">Glycoprotein</keyword>
<comment type="subcellular location">
    <subcellularLocation>
        <location evidence="1">Secreted</location>
    </subcellularLocation>
</comment>
<evidence type="ECO:0000256" key="3">
    <source>
        <dbReference type="ARBA" id="ARBA00022448"/>
    </source>
</evidence>
<feature type="domain" description="SRCR" evidence="19">
    <location>
        <begin position="493"/>
        <end position="593"/>
    </location>
</feature>
<protein>
    <recommendedName>
        <fullName evidence="13">Scavenger receptor cysteine-rich domain-containing protein DMBT1</fullName>
    </recommendedName>
    <alternativeName>
        <fullName evidence="14">Deleted in malignant brain tumors 1 protein</fullName>
    </alternativeName>
    <alternativeName>
        <fullName evidence="12">Hensin</fullName>
    </alternativeName>
</protein>
<organism evidence="21 22">
    <name type="scientific">Bos indicus</name>
    <name type="common">Zebu</name>
    <dbReference type="NCBI Taxonomy" id="9915"/>
    <lineage>
        <taxon>Eukaryota</taxon>
        <taxon>Metazoa</taxon>
        <taxon>Chordata</taxon>
        <taxon>Craniata</taxon>
        <taxon>Vertebrata</taxon>
        <taxon>Euteleostomi</taxon>
        <taxon>Mammalia</taxon>
        <taxon>Eutheria</taxon>
        <taxon>Laurasiatheria</taxon>
        <taxon>Artiodactyla</taxon>
        <taxon>Ruminantia</taxon>
        <taxon>Pecora</taxon>
        <taxon>Bovidae</taxon>
        <taxon>Bovinae</taxon>
        <taxon>Bos</taxon>
    </lineage>
</organism>
<evidence type="ECO:0000256" key="1">
    <source>
        <dbReference type="ARBA" id="ARBA00004613"/>
    </source>
</evidence>
<feature type="disulfide bond" evidence="15">
    <location>
        <begin position="1179"/>
        <end position="1189"/>
    </location>
</feature>
<feature type="disulfide bond" evidence="15">
    <location>
        <begin position="1135"/>
        <end position="1199"/>
    </location>
</feature>
<dbReference type="PROSITE" id="PS50287">
    <property type="entry name" value="SRCR_2"/>
    <property type="match status" value="11"/>
</dbReference>
<dbReference type="Gene3D" id="2.60.120.290">
    <property type="entry name" value="Spermadhesin, CUB domain"/>
    <property type="match status" value="2"/>
</dbReference>
<evidence type="ECO:0000313" key="22">
    <source>
        <dbReference type="RefSeq" id="XP_070636565.1"/>
    </source>
</evidence>
<dbReference type="Proteomes" id="UP001652663">
    <property type="component" value="Chromosome 26"/>
</dbReference>
<evidence type="ECO:0000256" key="17">
    <source>
        <dbReference type="SAM" id="Phobius"/>
    </source>
</evidence>
<feature type="disulfide bond" evidence="15">
    <location>
        <begin position="283"/>
        <end position="344"/>
    </location>
</feature>
<feature type="disulfide bond" evidence="15">
    <location>
        <begin position="270"/>
        <end position="334"/>
    </location>
</feature>
<keyword evidence="9" id="KW-0653">Protein transport</keyword>
<dbReference type="PROSITE" id="PS01180">
    <property type="entry name" value="CUB"/>
    <property type="match status" value="2"/>
</dbReference>
<dbReference type="GeneID" id="109579033"/>
<dbReference type="Gene3D" id="2.60.40.4100">
    <property type="entry name" value="Zona pellucida, ZP-C domain"/>
    <property type="match status" value="1"/>
</dbReference>
<dbReference type="InterPro" id="IPR001507">
    <property type="entry name" value="ZP_dom"/>
</dbReference>
<evidence type="ECO:0000259" key="20">
    <source>
        <dbReference type="PROSITE" id="PS51034"/>
    </source>
</evidence>
<feature type="domain" description="SRCR" evidence="19">
    <location>
        <begin position="245"/>
        <end position="345"/>
    </location>
</feature>
<feature type="domain" description="SRCR" evidence="19">
    <location>
        <begin position="1110"/>
        <end position="1210"/>
    </location>
</feature>
<feature type="domain" description="SRCR" evidence="19">
    <location>
        <begin position="74"/>
        <end position="174"/>
    </location>
</feature>
<dbReference type="InterPro" id="IPR035914">
    <property type="entry name" value="Sperma_CUB_dom_sf"/>
</dbReference>
<dbReference type="Pfam" id="PF23344">
    <property type="entry name" value="ZP-N"/>
    <property type="match status" value="1"/>
</dbReference>
<evidence type="ECO:0000256" key="5">
    <source>
        <dbReference type="ARBA" id="ARBA00022525"/>
    </source>
</evidence>
<comment type="similarity">
    <text evidence="2">Belongs to the DMBT1 family.</text>
</comment>
<dbReference type="PROSITE" id="PS00682">
    <property type="entry name" value="ZP_1"/>
    <property type="match status" value="1"/>
</dbReference>
<feature type="domain" description="SRCR" evidence="19">
    <location>
        <begin position="1720"/>
        <end position="1820"/>
    </location>
</feature>
<feature type="disulfide bond" evidence="15">
    <location>
        <begin position="833"/>
        <end position="843"/>
    </location>
</feature>
<evidence type="ECO:0000256" key="12">
    <source>
        <dbReference type="ARBA" id="ARBA00030560"/>
    </source>
</evidence>
<dbReference type="Gene3D" id="3.10.250.10">
    <property type="entry name" value="SRCR-like domain"/>
    <property type="match status" value="11"/>
</dbReference>
<feature type="disulfide bond" evidence="15">
    <location>
        <begin position="789"/>
        <end position="853"/>
    </location>
</feature>
<keyword evidence="21" id="KW-1185">Reference proteome</keyword>
<feature type="disulfide bond" evidence="15">
    <location>
        <begin position="1148"/>
        <end position="1209"/>
    </location>
</feature>
<feature type="disulfide bond" evidence="15">
    <location>
        <begin position="1006"/>
        <end position="1070"/>
    </location>
</feature>
<evidence type="ECO:0000256" key="11">
    <source>
        <dbReference type="ARBA" id="ARBA00023180"/>
    </source>
</evidence>
<evidence type="ECO:0000256" key="16">
    <source>
        <dbReference type="SAM" id="MobiDB-lite"/>
    </source>
</evidence>
<dbReference type="Pfam" id="PF00530">
    <property type="entry name" value="SRCR"/>
    <property type="match status" value="11"/>
</dbReference>
<evidence type="ECO:0000313" key="21">
    <source>
        <dbReference type="Proteomes" id="UP001652663"/>
    </source>
</evidence>
<feature type="transmembrane region" description="Helical" evidence="17">
    <location>
        <begin position="186"/>
        <end position="208"/>
    </location>
</feature>
<dbReference type="Pfam" id="PF00100">
    <property type="entry name" value="Zona_pellucida"/>
    <property type="match status" value="1"/>
</dbReference>
<dbReference type="CDD" id="cd00041">
    <property type="entry name" value="CUB"/>
    <property type="match status" value="2"/>
</dbReference>
<feature type="region of interest" description="Disordered" evidence="16">
    <location>
        <begin position="2069"/>
        <end position="2095"/>
    </location>
</feature>
<keyword evidence="17" id="KW-0472">Membrane</keyword>
<feature type="transmembrane region" description="Helical" evidence="17">
    <location>
        <begin position="220"/>
        <end position="243"/>
    </location>
</feature>
<dbReference type="InterPro" id="IPR055355">
    <property type="entry name" value="ZP-C"/>
</dbReference>
<dbReference type="Gene3D" id="2.60.40.3210">
    <property type="entry name" value="Zona pellucida, ZP-N domain"/>
    <property type="match status" value="1"/>
</dbReference>
<feature type="disulfide bond" evidence="15">
    <location>
        <begin position="378"/>
        <end position="442"/>
    </location>
</feature>
<dbReference type="PROSITE" id="PS51034">
    <property type="entry name" value="ZP_2"/>
    <property type="match status" value="1"/>
</dbReference>
<dbReference type="InterPro" id="IPR000859">
    <property type="entry name" value="CUB_dom"/>
</dbReference>
<feature type="domain" description="SRCR" evidence="19">
    <location>
        <begin position="1338"/>
        <end position="1438"/>
    </location>
</feature>
<feature type="domain" description="SRCR" evidence="19">
    <location>
        <begin position="1442"/>
        <end position="1542"/>
    </location>
</feature>
<accession>A0ABM4RLY5</accession>
<feature type="domain" description="CUB" evidence="18">
    <location>
        <begin position="1216"/>
        <end position="1327"/>
    </location>
</feature>
<dbReference type="InterPro" id="IPR055356">
    <property type="entry name" value="ZP-N"/>
</dbReference>
<feature type="region of interest" description="Disordered" evidence="16">
    <location>
        <begin position="1089"/>
        <end position="1115"/>
    </location>
</feature>
<dbReference type="InterPro" id="IPR017977">
    <property type="entry name" value="ZP_dom_CS"/>
</dbReference>
<keyword evidence="4" id="KW-0217">Developmental protein</keyword>
<keyword evidence="17" id="KW-1133">Transmembrane helix</keyword>
<evidence type="ECO:0000256" key="13">
    <source>
        <dbReference type="ARBA" id="ARBA00047197"/>
    </source>
</evidence>
<name>A0ABM4RLY5_BOSIN</name>
<evidence type="ECO:0000256" key="14">
    <source>
        <dbReference type="ARBA" id="ARBA00047200"/>
    </source>
</evidence>
<feature type="disulfide bond" evidence="15">
    <location>
        <begin position="1511"/>
        <end position="1521"/>
    </location>
</feature>
<evidence type="ECO:0000256" key="9">
    <source>
        <dbReference type="ARBA" id="ARBA00022927"/>
    </source>
</evidence>
<feature type="disulfide bond" evidence="15">
    <location>
        <begin position="683"/>
        <end position="747"/>
    </location>
</feature>
<feature type="disulfide bond" evidence="15">
    <location>
        <begin position="802"/>
        <end position="863"/>
    </location>
</feature>
<feature type="disulfide bond" evidence="15">
    <location>
        <begin position="143"/>
        <end position="153"/>
    </location>
</feature>
<feature type="disulfide bond" evidence="15">
    <location>
        <begin position="1467"/>
        <end position="1531"/>
    </location>
</feature>
<feature type="domain" description="ZP" evidence="20">
    <location>
        <begin position="1824"/>
        <end position="2061"/>
    </location>
</feature>
<feature type="disulfide bond" evidence="15">
    <location>
        <begin position="391"/>
        <end position="452"/>
    </location>
</feature>
<feature type="disulfide bond" evidence="15">
    <location>
        <begin position="1789"/>
        <end position="1799"/>
    </location>
</feature>
<feature type="disulfide bond" evidence="15">
    <location>
        <begin position="518"/>
        <end position="582"/>
    </location>
</feature>
<sequence length="2125" mass="227226">MLSSFSIICEAAMSVTPSNDSRPEDADVIFSEPSDLRSMWLCGAETRCASALSTSAIPEDVNYPAVSSGDWPTLRLVNGPGRCSGRVEVSYQGSWGSVCGEGWGLKEAHVVCRQLGCGWAVSAPPGAHFGPGFGKILLDNVHCSGEESHLALCAHDTWFTHSCGHEADAGAICSGIFLILIIRSRVIIFIILIVISITLAIVVMAIIFTISTVTISTSTVVSAISISTVVTNTTIITIIRAWVAVRLVGGPGRCSGRVEVLVQDTWGTVCDDFWDLAEAAVVCRQLECGQAVVAPTGAHFGVGSGKIVLDNMQCVGSKSHLEQCMHGGEAGHNCGHQEDASVICTGPRAWVAVKLVGGPGRCSGRVEVLVQDTWGTVCDDLWDLAEAAVVCRQLECGQAVAAPTGAHFGAGSGKIALDNLQCVGSESHLGQCVHGGEAGHNCGHLEDASVICAGADSTAAPATAYENLLPTSLATSVAQNPPASVPPGGWAPVRLVGGHGSCAGRVEVFYQGAWGTVCDSLWDLPEANVVCRQLGCGRAMEAPGKAHFGEGSGKVLLDNMQCRGHEEHLDECSHAGWFAHNCGHREDAGVVCSGPPLDVVVETEATAKSLGKTCSGTYLTYSSSSSSLTLVYYRSYNNIGKNFTAYYYSEAKGDWPELRLVGGSGRCSGRVEVLHEEAWGTVCDDLWDLNEAEVVCRQLGCGQAVSALGKAHFGPGSGDIFLDNLQCAGAERHLGQCAHSGWSEHNCGHHEDAGVICSGDWPELRLVGGSGRCSGRVEVLHEGAWGTVCDDLWDLNEAEVVCRQLGCGRAVSALGKAHFGPGSGDIFLDNLQCAGAERHLGQCAHSGWSEHNCGHHEDAGVICSDSKDLPPPTPPENYPTDIQCVWEIHVDKKFRIELMIPTLKLEDILGCPYDSVEIFDGPRIASLSMGKFCASAAVMFFSSSDILTVVFRSDSRITNTGFYALFNAIPQGRRESDEPELQMVGSSEQCSGRVEILHQGAWGTVCDDLWDLNKARVMCWQVGCGRAITAPGKAHFSPGSGDILLDNLQSLGIESHLGQCPSSGWSDPNCGHHEDAGVIYSATYWQPTPRDGAQPRSSGDSAFPSPGESLRLGNGSHRCEGRVEVSYNGTWGTVCDDSWDLTDARVVCQQLGCGEALSAPKQSYFGGGTGHIILDNVQCVGNEAKVWQCPHSGWFSHNCGHHEDAGVVCSDENIHCGGLLTSNSGSFSSPWYPKKYPTNVVCAWDIQVDSRARVKLTFEVIKLENFYNCPYDFIEIFDGPQSESSSLGRFCSGTTPVFTSSANRLTVVFQSDAIVTNVGFSASYEAVLQDENNTDAMLRLADGSPPCEGRVELHFNGSWGTVCDDSWDLQDAEVVCRQLSCGGAVSAPGRARFGRGLGPIALDDVRCVGTEARLWQCLHGGWFSHNCGHHEDAGVVCSGLGLRLADGSNRCEGRVEVCHADTWGTVCDDSWSIEDAHVVCKQLGCGRAMSALPGARFSPGAGSILLDDVNCTGSESSLAQCPHSGWFTHNCGHHEDAGVVCSDSAAAGNPGTCVLTSILLADCYFNSWGTVTCLPTNRSAGGEAGQRQEGGVRAAWRSTTTAPGGRYVTTPGPAGCLGVVPAAGLAALRSSLFGDGFGPISLDHVPCVGDRPTWAGAGTSACLSTTVDPTRMPGPSAQKWIFYGKSDDETDMSPWIYENQLPDVSAKDKFNMASSQYLPLRLVGGRGRCEGRVEVRHEGVWGTVCDDHWSIRDARVVCRVLGCGRALGALGRGRFGPGSGPILLDDVRCAGTEDALEHCAHAGWERHDCQHWEDASVVCAAQLSCWPHLFQVVIDRGYLRRLGYSSWDIHLNDKLCRPRVTGHYLIFNVPYGHCGTVRQESRGSLSYSNSVRGRTRGHPGRVVLRHRVPQLKFTCRVDGPSAVEVVPGENASYDVSISFLELPLSQHGENTGQHYASRRKEVFLQATLHSPNPSLRLFVDTCVASPDPSDFTTVKYDLIKQGCIKDNTYINLHSRQKNVAQFKFNIFSILTSYDVIYLQCKVTICKVGDHSSRCSQGCAGRRCYQRKQSKELGNEEPPAPSSQVEPGLSAPPSRQLLGRSKGYCVRAAHLAGSKVLNDLPQPSLS</sequence>
<keyword evidence="3" id="KW-0813">Transport</keyword>
<keyword evidence="7" id="KW-0677">Repeat</keyword>
<dbReference type="SMART" id="SM00042">
    <property type="entry name" value="CUB"/>
    <property type="match status" value="2"/>
</dbReference>
<evidence type="ECO:0000256" key="6">
    <source>
        <dbReference type="ARBA" id="ARBA00022729"/>
    </source>
</evidence>
<feature type="disulfide bond" evidence="15">
    <location>
        <begin position="1745"/>
        <end position="1809"/>
    </location>
</feature>
<feature type="domain" description="CUB" evidence="18">
    <location>
        <begin position="853"/>
        <end position="969"/>
    </location>
</feature>
<dbReference type="RefSeq" id="XP_070636565.1">
    <property type="nucleotide sequence ID" value="XM_070780464.1"/>
</dbReference>
<feature type="domain" description="SRCR" evidence="19">
    <location>
        <begin position="658"/>
        <end position="758"/>
    </location>
</feature>
<evidence type="ECO:0000259" key="18">
    <source>
        <dbReference type="PROSITE" id="PS01180"/>
    </source>
</evidence>
<dbReference type="InterPro" id="IPR053243">
    <property type="entry name" value="SJ_maturation_regulator"/>
</dbReference>
<dbReference type="PRINTS" id="PR00258">
    <property type="entry name" value="SPERACTRCPTR"/>
</dbReference>
<feature type="disulfide bond" evidence="15">
    <location>
        <begin position="314"/>
        <end position="324"/>
    </location>
</feature>
<feature type="disulfide bond" evidence="15">
    <location>
        <begin position="1480"/>
        <end position="1541"/>
    </location>
</feature>
<dbReference type="SUPFAM" id="SSF49854">
    <property type="entry name" value="Spermadhesin, CUB domain"/>
    <property type="match status" value="2"/>
</dbReference>
<evidence type="ECO:0000256" key="7">
    <source>
        <dbReference type="ARBA" id="ARBA00022737"/>
    </source>
</evidence>
<feature type="disulfide bond" evidence="15">
    <location>
        <begin position="696"/>
        <end position="757"/>
    </location>
</feature>
<dbReference type="PANTHER" id="PTHR47653">
    <property type="entry name" value="PROTEIN BARK BEETLE"/>
    <property type="match status" value="1"/>
</dbReference>
<feature type="disulfide bond" evidence="15">
    <location>
        <begin position="112"/>
        <end position="173"/>
    </location>
</feature>
<dbReference type="PROSITE" id="PS00420">
    <property type="entry name" value="SRCR_1"/>
    <property type="match status" value="7"/>
</dbReference>
<evidence type="ECO:0000256" key="8">
    <source>
        <dbReference type="ARBA" id="ARBA00022782"/>
    </source>
</evidence>
<keyword evidence="17" id="KW-0812">Transmembrane</keyword>
<dbReference type="InterPro" id="IPR001190">
    <property type="entry name" value="SRCR"/>
</dbReference>
<comment type="caution">
    <text evidence="15">Lacks conserved residue(s) required for the propagation of feature annotation.</text>
</comment>
<dbReference type="PANTHER" id="PTHR47653:SF1">
    <property type="entry name" value="DELETED IN MALIGNANT BRAIN TUMORS 1 PROTEIN"/>
    <property type="match status" value="1"/>
</dbReference>
<feature type="disulfide bond" evidence="15">
    <location>
        <begin position="1758"/>
        <end position="1819"/>
    </location>
</feature>
<keyword evidence="5" id="KW-0964">Secreted</keyword>
<reference evidence="22" key="1">
    <citation type="submission" date="2025-08" db="UniProtKB">
        <authorList>
            <consortium name="RefSeq"/>
        </authorList>
    </citation>
    <scope>IDENTIFICATION</scope>
    <source>
        <tissue evidence="22">Blood</tissue>
    </source>
</reference>
<feature type="disulfide bond" evidence="15">
    <location>
        <begin position="422"/>
        <end position="432"/>
    </location>
</feature>
<dbReference type="SMART" id="SM00202">
    <property type="entry name" value="SR"/>
    <property type="match status" value="11"/>
</dbReference>
<feature type="domain" description="SRCR" evidence="19">
    <location>
        <begin position="981"/>
        <end position="1081"/>
    </location>
</feature>
<evidence type="ECO:0000256" key="4">
    <source>
        <dbReference type="ARBA" id="ARBA00022473"/>
    </source>
</evidence>
<keyword evidence="6" id="KW-0732">Signal</keyword>
<evidence type="ECO:0000256" key="2">
    <source>
        <dbReference type="ARBA" id="ARBA00009931"/>
    </source>
</evidence>
<evidence type="ECO:0000256" key="10">
    <source>
        <dbReference type="ARBA" id="ARBA00023157"/>
    </source>
</evidence>
<dbReference type="InterPro" id="IPR042235">
    <property type="entry name" value="ZP-C_dom"/>
</dbReference>
<feature type="domain" description="SRCR" evidence="19">
    <location>
        <begin position="764"/>
        <end position="864"/>
    </location>
</feature>